<feature type="region of interest" description="Disordered" evidence="1">
    <location>
        <begin position="171"/>
        <end position="261"/>
    </location>
</feature>
<feature type="compositionally biased region" description="Acidic residues" evidence="1">
    <location>
        <begin position="245"/>
        <end position="254"/>
    </location>
</feature>
<dbReference type="EMBL" id="SFCI01000037">
    <property type="protein sequence ID" value="TFY83315.1"/>
    <property type="molecule type" value="Genomic_DNA"/>
</dbReference>
<evidence type="ECO:0000313" key="2">
    <source>
        <dbReference type="EMBL" id="TFY83315.1"/>
    </source>
</evidence>
<feature type="compositionally biased region" description="Basic residues" evidence="1">
    <location>
        <begin position="230"/>
        <end position="240"/>
    </location>
</feature>
<dbReference type="AlphaFoldDB" id="A0A4Z0A9C4"/>
<evidence type="ECO:0008006" key="4">
    <source>
        <dbReference type="Google" id="ProtNLM"/>
    </source>
</evidence>
<dbReference type="Proteomes" id="UP000298061">
    <property type="component" value="Unassembled WGS sequence"/>
</dbReference>
<reference evidence="2 3" key="1">
    <citation type="submission" date="2019-02" db="EMBL/GenBank/DDBJ databases">
        <title>Genome sequencing of the rare red list fungi Hericium alpestre (H. flagellum).</title>
        <authorList>
            <person name="Buettner E."/>
            <person name="Kellner H."/>
        </authorList>
    </citation>
    <scope>NUCLEOTIDE SEQUENCE [LARGE SCALE GENOMIC DNA]</scope>
    <source>
        <strain evidence="2 3">DSM 108284</strain>
    </source>
</reference>
<dbReference type="OrthoDB" id="2530165at2759"/>
<keyword evidence="3" id="KW-1185">Reference proteome</keyword>
<evidence type="ECO:0000256" key="1">
    <source>
        <dbReference type="SAM" id="MobiDB-lite"/>
    </source>
</evidence>
<feature type="compositionally biased region" description="Acidic residues" evidence="1">
    <location>
        <begin position="199"/>
        <end position="213"/>
    </location>
</feature>
<gene>
    <name evidence="2" type="ORF">EWM64_g688</name>
</gene>
<organism evidence="2 3">
    <name type="scientific">Hericium alpestre</name>
    <dbReference type="NCBI Taxonomy" id="135208"/>
    <lineage>
        <taxon>Eukaryota</taxon>
        <taxon>Fungi</taxon>
        <taxon>Dikarya</taxon>
        <taxon>Basidiomycota</taxon>
        <taxon>Agaricomycotina</taxon>
        <taxon>Agaricomycetes</taxon>
        <taxon>Russulales</taxon>
        <taxon>Hericiaceae</taxon>
        <taxon>Hericium</taxon>
    </lineage>
</organism>
<sequence length="341" mass="36859">MPPEHPDATFLALPASLRTKIDRAFENAVSGPSSSGLSRTKAKQRAVPEGGFVLPEDDEPAPGGFLLDDAPGGFIPEAGPSAGGFLPDDTAGGFIVEDEDVEDSNDKPTHITLSQIPAALQMLDLPPDDDEILAVFKNAASGWSGGRGGAENEESVSRKDWRAVCAVLLEAEGEGGDLDEAGEDENEDELMEEFRADSTEESESDATSDEYVEEPVQKTRKRSAAASRKSTPKRKTRRRASPSDTSEDEDEEQEQPLTARQKRECLKSFALFFPDLAGEADEDAVKGKRLGIRELTKAAGALKEKVKAEEMIEMLEAFSTTPDKTMGLADFERMMVSTKMA</sequence>
<comment type="caution">
    <text evidence="2">The sequence shown here is derived from an EMBL/GenBank/DDBJ whole genome shotgun (WGS) entry which is preliminary data.</text>
</comment>
<proteinExistence type="predicted"/>
<feature type="compositionally biased region" description="Acidic residues" evidence="1">
    <location>
        <begin position="171"/>
        <end position="191"/>
    </location>
</feature>
<accession>A0A4Z0A9C4</accession>
<evidence type="ECO:0000313" key="3">
    <source>
        <dbReference type="Proteomes" id="UP000298061"/>
    </source>
</evidence>
<dbReference type="Gene3D" id="1.10.238.10">
    <property type="entry name" value="EF-hand"/>
    <property type="match status" value="1"/>
</dbReference>
<protein>
    <recommendedName>
        <fullName evidence="4">EF-hand domain-containing protein</fullName>
    </recommendedName>
</protein>
<name>A0A4Z0A9C4_9AGAM</name>